<dbReference type="EMBL" id="CP158298">
    <property type="protein sequence ID" value="XBV84014.1"/>
    <property type="molecule type" value="Genomic_DNA"/>
</dbReference>
<geneLocation type="plasmid" evidence="3">
    <name>pDson03</name>
</geneLocation>
<name>A0AAU7U6D0_9DEIO</name>
<dbReference type="Pfam" id="PF02368">
    <property type="entry name" value="Big_2"/>
    <property type="match status" value="1"/>
</dbReference>
<evidence type="ECO:0000313" key="3">
    <source>
        <dbReference type="EMBL" id="XBV84014.1"/>
    </source>
</evidence>
<dbReference type="InterPro" id="IPR003961">
    <property type="entry name" value="FN3_dom"/>
</dbReference>
<dbReference type="InterPro" id="IPR036116">
    <property type="entry name" value="FN3_sf"/>
</dbReference>
<feature type="chain" id="PRO_5043616473" evidence="1">
    <location>
        <begin position="28"/>
        <end position="324"/>
    </location>
</feature>
<feature type="signal peptide" evidence="1">
    <location>
        <begin position="1"/>
        <end position="27"/>
    </location>
</feature>
<protein>
    <submittedName>
        <fullName evidence="3">Ig-like domain-containing protein</fullName>
    </submittedName>
</protein>
<dbReference type="SUPFAM" id="SSF49373">
    <property type="entry name" value="Invasin/intimin cell-adhesion fragments"/>
    <property type="match status" value="1"/>
</dbReference>
<dbReference type="InterPro" id="IPR003343">
    <property type="entry name" value="Big_2"/>
</dbReference>
<dbReference type="Gene3D" id="2.60.40.1080">
    <property type="match status" value="1"/>
</dbReference>
<accession>A0AAU7U6D0</accession>
<sequence>MHGLVRTTVVASVLMALLDACSTTPTAPPTPAIVSGASSSQLKIGTPVQFTATGSDGVALSPTAVSWSSSDPAVASVDANGRVTAHRLGTVTISATAGGQTKASPLQTIYGMEFAVGTFNRSAIGLPNVFAHFVKVRLPDGSAPPTGSGLDITGPAGWNGGAPDPALTINTGTAKYAIGLNTNPPTAGTYLGTTTIQGQTYTADASLNASSLLPPVSQVTVTNVSASSVNVSWNAAAGALSYTPILFDCGTAPNPTAADCSTVVQRAPATQGTSTTLAGLNFAAGHTYAMTVRAANVDFTQADPTTPTQINLSVNGTFFKLVTP</sequence>
<dbReference type="SMART" id="SM00635">
    <property type="entry name" value="BID_2"/>
    <property type="match status" value="1"/>
</dbReference>
<keyword evidence="1" id="KW-0732">Signal</keyword>
<dbReference type="Gene3D" id="2.60.40.10">
    <property type="entry name" value="Immunoglobulins"/>
    <property type="match status" value="1"/>
</dbReference>
<dbReference type="RefSeq" id="WP_350241959.1">
    <property type="nucleotide sequence ID" value="NZ_CP158298.1"/>
</dbReference>
<dbReference type="InterPro" id="IPR013783">
    <property type="entry name" value="Ig-like_fold"/>
</dbReference>
<organism evidence="3">
    <name type="scientific">Deinococcus sonorensis KR-87</name>
    <dbReference type="NCBI Taxonomy" id="694439"/>
    <lineage>
        <taxon>Bacteria</taxon>
        <taxon>Thermotogati</taxon>
        <taxon>Deinococcota</taxon>
        <taxon>Deinococci</taxon>
        <taxon>Deinococcales</taxon>
        <taxon>Deinococcaceae</taxon>
        <taxon>Deinococcus</taxon>
    </lineage>
</organism>
<dbReference type="PROSITE" id="PS50853">
    <property type="entry name" value="FN3"/>
    <property type="match status" value="1"/>
</dbReference>
<dbReference type="AlphaFoldDB" id="A0AAU7U6D0"/>
<gene>
    <name evidence="3" type="ORF">ABOD76_04800</name>
</gene>
<feature type="domain" description="Fibronectin type-III" evidence="2">
    <location>
        <begin position="215"/>
        <end position="316"/>
    </location>
</feature>
<dbReference type="SUPFAM" id="SSF49265">
    <property type="entry name" value="Fibronectin type III"/>
    <property type="match status" value="1"/>
</dbReference>
<dbReference type="KEGG" id="dsc:ABOD76_04800"/>
<dbReference type="InterPro" id="IPR008964">
    <property type="entry name" value="Invasin/intimin_cell_adhesion"/>
</dbReference>
<proteinExistence type="predicted"/>
<reference evidence="3" key="1">
    <citation type="submission" date="2024-06" db="EMBL/GenBank/DDBJ databases">
        <title>Draft Genome Sequence of Deinococcus sonorensis Type Strain KR-87, a Biofilm Producing Representative of the Genus Deinococcus.</title>
        <authorList>
            <person name="Boren L.S."/>
            <person name="Grosso R.A."/>
            <person name="Hugenberg-Cox A.N."/>
            <person name="Hill J.T.E."/>
            <person name="Albert C.M."/>
            <person name="Tuohy J.M."/>
        </authorList>
    </citation>
    <scope>NUCLEOTIDE SEQUENCE</scope>
    <source>
        <strain evidence="3">KR-87</strain>
        <plasmid evidence="3">pDson03</plasmid>
    </source>
</reference>
<dbReference type="CDD" id="cd00063">
    <property type="entry name" value="FN3"/>
    <property type="match status" value="1"/>
</dbReference>
<evidence type="ECO:0000259" key="2">
    <source>
        <dbReference type="PROSITE" id="PS50853"/>
    </source>
</evidence>
<evidence type="ECO:0000256" key="1">
    <source>
        <dbReference type="SAM" id="SignalP"/>
    </source>
</evidence>
<keyword evidence="3" id="KW-0614">Plasmid</keyword>